<dbReference type="AlphaFoldDB" id="A0A0C1JMB0"/>
<reference evidence="10 11" key="1">
    <citation type="journal article" date="2014" name="Mol. Biol. Evol.">
        <title>Massive expansion of Ubiquitination-related gene families within the Chlamydiae.</title>
        <authorList>
            <person name="Domman D."/>
            <person name="Collingro A."/>
            <person name="Lagkouvardos I."/>
            <person name="Gehre L."/>
            <person name="Weinmaier T."/>
            <person name="Rattei T."/>
            <person name="Subtil A."/>
            <person name="Horn M."/>
        </authorList>
    </citation>
    <scope>NUCLEOTIDE SEQUENCE [LARGE SCALE GENOMIC DNA]</scope>
    <source>
        <strain evidence="10 11">EI2</strain>
    </source>
</reference>
<accession>A0A0C1JMB0</accession>
<feature type="domain" description="4'-phosphopantetheinyl transferase" evidence="9">
    <location>
        <begin position="14"/>
        <end position="104"/>
    </location>
</feature>
<keyword evidence="7 8" id="KW-0275">Fatty acid biosynthesis</keyword>
<keyword evidence="2 8" id="KW-0808">Transferase</keyword>
<keyword evidence="6 8" id="KW-0443">Lipid metabolism</keyword>
<dbReference type="EMBL" id="JSAN01000077">
    <property type="protein sequence ID" value="KIC71681.1"/>
    <property type="molecule type" value="Genomic_DNA"/>
</dbReference>
<evidence type="ECO:0000256" key="7">
    <source>
        <dbReference type="ARBA" id="ARBA00023160"/>
    </source>
</evidence>
<dbReference type="Pfam" id="PF01648">
    <property type="entry name" value="ACPS"/>
    <property type="match status" value="1"/>
</dbReference>
<keyword evidence="4 8" id="KW-0276">Fatty acid metabolism</keyword>
<dbReference type="InterPro" id="IPR037143">
    <property type="entry name" value="4-PPantetheinyl_Trfase_dom_sf"/>
</dbReference>
<dbReference type="InterPro" id="IPR004568">
    <property type="entry name" value="Ppantetheine-prot_Trfase_dom"/>
</dbReference>
<keyword evidence="5 8" id="KW-0460">Magnesium</keyword>
<gene>
    <name evidence="8 10" type="primary">acpS</name>
    <name evidence="10" type="ORF">DB44_DE00070</name>
</gene>
<evidence type="ECO:0000256" key="5">
    <source>
        <dbReference type="ARBA" id="ARBA00022842"/>
    </source>
</evidence>
<protein>
    <recommendedName>
        <fullName evidence="8">Holo-[acyl-carrier-protein] synthase</fullName>
        <shortName evidence="8">Holo-ACP synthase</shortName>
        <ecNumber evidence="8">2.7.8.7</ecNumber>
    </recommendedName>
    <alternativeName>
        <fullName evidence="8">4'-phosphopantetheinyl transferase AcpS</fullName>
    </alternativeName>
</protein>
<dbReference type="InterPro" id="IPR008278">
    <property type="entry name" value="4-PPantetheinyl_Trfase_dom"/>
</dbReference>
<feature type="binding site" evidence="8">
    <location>
        <position position="18"/>
    </location>
    <ligand>
        <name>Mg(2+)</name>
        <dbReference type="ChEBI" id="CHEBI:18420"/>
    </ligand>
</feature>
<evidence type="ECO:0000256" key="6">
    <source>
        <dbReference type="ARBA" id="ARBA00023098"/>
    </source>
</evidence>
<dbReference type="InterPro" id="IPR002582">
    <property type="entry name" value="ACPS"/>
</dbReference>
<dbReference type="EC" id="2.7.8.7" evidence="8"/>
<comment type="subcellular location">
    <subcellularLocation>
        <location evidence="8">Cytoplasm</location>
    </subcellularLocation>
</comment>
<dbReference type="GO" id="GO:0005737">
    <property type="term" value="C:cytoplasm"/>
    <property type="evidence" value="ECO:0007669"/>
    <property type="project" value="UniProtKB-SubCell"/>
</dbReference>
<comment type="function">
    <text evidence="8">Transfers the 4'-phosphopantetheine moiety from coenzyme A to a Ser of acyl-carrier-protein.</text>
</comment>
<keyword evidence="3 8" id="KW-0479">Metal-binding</keyword>
<evidence type="ECO:0000313" key="10">
    <source>
        <dbReference type="EMBL" id="KIC71681.1"/>
    </source>
</evidence>
<evidence type="ECO:0000259" key="9">
    <source>
        <dbReference type="Pfam" id="PF01648"/>
    </source>
</evidence>
<dbReference type="NCBIfam" id="TIGR00516">
    <property type="entry name" value="acpS"/>
    <property type="match status" value="1"/>
</dbReference>
<comment type="similarity">
    <text evidence="8">Belongs to the P-Pant transferase superfamily. AcpS family.</text>
</comment>
<dbReference type="NCBIfam" id="TIGR00556">
    <property type="entry name" value="pantethn_trn"/>
    <property type="match status" value="1"/>
</dbReference>
<dbReference type="Gene3D" id="3.90.470.20">
    <property type="entry name" value="4'-phosphopantetheinyl transferase domain"/>
    <property type="match status" value="1"/>
</dbReference>
<evidence type="ECO:0000256" key="8">
    <source>
        <dbReference type="HAMAP-Rule" id="MF_00101"/>
    </source>
</evidence>
<dbReference type="GO" id="GO:0008897">
    <property type="term" value="F:holo-[acyl-carrier-protein] synthase activity"/>
    <property type="evidence" value="ECO:0007669"/>
    <property type="project" value="UniProtKB-UniRule"/>
</dbReference>
<comment type="caution">
    <text evidence="10">The sequence shown here is derived from an EMBL/GenBank/DDBJ whole genome shotgun (WGS) entry which is preliminary data.</text>
</comment>
<evidence type="ECO:0000256" key="1">
    <source>
        <dbReference type="ARBA" id="ARBA00022516"/>
    </source>
</evidence>
<evidence type="ECO:0000313" key="11">
    <source>
        <dbReference type="Proteomes" id="UP000031465"/>
    </source>
</evidence>
<feature type="binding site" evidence="8">
    <location>
        <position position="67"/>
    </location>
    <ligand>
        <name>Mg(2+)</name>
        <dbReference type="ChEBI" id="CHEBI:18420"/>
    </ligand>
</feature>
<evidence type="ECO:0000256" key="2">
    <source>
        <dbReference type="ARBA" id="ARBA00022679"/>
    </source>
</evidence>
<sequence length="132" mass="14790">MKQKPYPIVNMTLGIGNDIIEIERIQANIKKYGQRFLNRVFTKNEQIYCLNRKMPALHLAGRFAAKEAVVKALGTGFSQGISWLDVEILNDANGKPYVSISPLLTQLFASPKLLISISHCHHYATAFAVWSS</sequence>
<dbReference type="HAMAP" id="MF_00101">
    <property type="entry name" value="AcpS"/>
    <property type="match status" value="1"/>
</dbReference>
<comment type="catalytic activity">
    <reaction evidence="8">
        <text>apo-[ACP] + CoA = holo-[ACP] + adenosine 3',5'-bisphosphate + H(+)</text>
        <dbReference type="Rhea" id="RHEA:12068"/>
        <dbReference type="Rhea" id="RHEA-COMP:9685"/>
        <dbReference type="Rhea" id="RHEA-COMP:9690"/>
        <dbReference type="ChEBI" id="CHEBI:15378"/>
        <dbReference type="ChEBI" id="CHEBI:29999"/>
        <dbReference type="ChEBI" id="CHEBI:57287"/>
        <dbReference type="ChEBI" id="CHEBI:58343"/>
        <dbReference type="ChEBI" id="CHEBI:64479"/>
        <dbReference type="EC" id="2.7.8.7"/>
    </reaction>
</comment>
<dbReference type="GO" id="GO:0000287">
    <property type="term" value="F:magnesium ion binding"/>
    <property type="evidence" value="ECO:0007669"/>
    <property type="project" value="UniProtKB-UniRule"/>
</dbReference>
<organism evidence="10 11">
    <name type="scientific">Candidatus Protochlamydia amoebophila</name>
    <dbReference type="NCBI Taxonomy" id="362787"/>
    <lineage>
        <taxon>Bacteria</taxon>
        <taxon>Pseudomonadati</taxon>
        <taxon>Chlamydiota</taxon>
        <taxon>Chlamydiia</taxon>
        <taxon>Parachlamydiales</taxon>
        <taxon>Parachlamydiaceae</taxon>
        <taxon>Candidatus Protochlamydia</taxon>
    </lineage>
</organism>
<keyword evidence="1 8" id="KW-0444">Lipid biosynthesis</keyword>
<dbReference type="SUPFAM" id="SSF56214">
    <property type="entry name" value="4'-phosphopantetheinyl transferase"/>
    <property type="match status" value="1"/>
</dbReference>
<proteinExistence type="inferred from homology"/>
<evidence type="ECO:0000256" key="4">
    <source>
        <dbReference type="ARBA" id="ARBA00022832"/>
    </source>
</evidence>
<evidence type="ECO:0000256" key="3">
    <source>
        <dbReference type="ARBA" id="ARBA00022723"/>
    </source>
</evidence>
<keyword evidence="8" id="KW-0963">Cytoplasm</keyword>
<dbReference type="PATRIC" id="fig|362787.3.peg.1248"/>
<dbReference type="Proteomes" id="UP000031465">
    <property type="component" value="Unassembled WGS sequence"/>
</dbReference>
<name>A0A0C1JMB0_9BACT</name>
<dbReference type="GO" id="GO:0006633">
    <property type="term" value="P:fatty acid biosynthetic process"/>
    <property type="evidence" value="ECO:0007669"/>
    <property type="project" value="UniProtKB-UniRule"/>
</dbReference>
<comment type="cofactor">
    <cofactor evidence="8">
        <name>Mg(2+)</name>
        <dbReference type="ChEBI" id="CHEBI:18420"/>
    </cofactor>
</comment>